<dbReference type="PRINTS" id="PR01046">
    <property type="entry name" value="TRNASYNTHPRO"/>
</dbReference>
<sequence length="550" mass="63148">MNYGSLSIGFVPVRRYAINRLCSISALDTLNQRRPTILQSSFENRSTTLDHKTLGKPFKRYQSTAQIYRWNDVLFGSTFNEIVRFETANFDLNQYSLFKEKNFIKTFDKGFFSLMPFVVRAYERLIQLVDYQMHMIGCQKIMMPSMVGKHLWVKSERWNTSGEEVFRVLDRHKNEFCLAPTQEETVTQILASIKQLTYRQLPIYLYQITPKYRDELRTKFGLLRAREFIMKDLYTFDKNEELAKETYEKVCQAYENLFQLLELPIIKTVGSVGSIGGKYSHEWLLETSLGEDEVYTCLSCQESFNSELVDELGIESSSSGTNQVNIHCPNCKSSQVLPKRPALELGHSFLLSDRYSSKMGAHYLSEHTNRPLPLQMGCYGLGISRILAGSVEYLSNNLKENVELRAKQSQPENDNTTIHSSGSNLTILRWPKLLVPFKVCLILPKKDSKEDKGKGTEFSIHLANVIGNRFNEDVLIDDRSNLTIGKRLLTARSIGIPFIIVAGKSIIENVPKFELINVYDDDNVTNNLFTQAELLNYLEHNLKQFTLTLG</sequence>
<keyword evidence="5" id="KW-0648">Protein biosynthesis</keyword>
<dbReference type="InterPro" id="IPR006195">
    <property type="entry name" value="aa-tRNA-synth_II"/>
</dbReference>
<keyword evidence="3" id="KW-0547">Nucleotide-binding</keyword>
<evidence type="ECO:0000256" key="3">
    <source>
        <dbReference type="ARBA" id="ARBA00022741"/>
    </source>
</evidence>
<reference evidence="10" key="1">
    <citation type="submission" date="2022-12" db="EMBL/GenBank/DDBJ databases">
        <title>Genome assemblies of Blomia tropicalis.</title>
        <authorList>
            <person name="Cui Y."/>
        </authorList>
    </citation>
    <scope>NUCLEOTIDE SEQUENCE</scope>
    <source>
        <tissue evidence="10">Adult mites</tissue>
    </source>
</reference>
<dbReference type="Pfam" id="PF00587">
    <property type="entry name" value="tRNA-synt_2b"/>
    <property type="match status" value="1"/>
</dbReference>
<keyword evidence="6" id="KW-0030">Aminoacyl-tRNA synthetase</keyword>
<dbReference type="Pfam" id="PF03129">
    <property type="entry name" value="HGTP_anticodon"/>
    <property type="match status" value="1"/>
</dbReference>
<name>A0A9Q0M976_BLOTA</name>
<feature type="domain" description="Aminoacyl-transfer RNA synthetases class-II family profile" evidence="9">
    <location>
        <begin position="122"/>
        <end position="387"/>
    </location>
</feature>
<dbReference type="InterPro" id="IPR002316">
    <property type="entry name" value="Pro-tRNA-ligase_IIa"/>
</dbReference>
<comment type="catalytic activity">
    <reaction evidence="8">
        <text>tRNA(Pro) + L-proline + ATP = L-prolyl-tRNA(Pro) + AMP + diphosphate</text>
        <dbReference type="Rhea" id="RHEA:14305"/>
        <dbReference type="Rhea" id="RHEA-COMP:9700"/>
        <dbReference type="Rhea" id="RHEA-COMP:9702"/>
        <dbReference type="ChEBI" id="CHEBI:30616"/>
        <dbReference type="ChEBI" id="CHEBI:33019"/>
        <dbReference type="ChEBI" id="CHEBI:60039"/>
        <dbReference type="ChEBI" id="CHEBI:78442"/>
        <dbReference type="ChEBI" id="CHEBI:78532"/>
        <dbReference type="ChEBI" id="CHEBI:456215"/>
        <dbReference type="EC" id="6.1.1.15"/>
    </reaction>
</comment>
<proteinExistence type="predicted"/>
<keyword evidence="11" id="KW-1185">Reference proteome</keyword>
<evidence type="ECO:0000256" key="4">
    <source>
        <dbReference type="ARBA" id="ARBA00022840"/>
    </source>
</evidence>
<dbReference type="PANTHER" id="PTHR42753">
    <property type="entry name" value="MITOCHONDRIAL RIBOSOME PROTEIN L39/PROLYL-TRNA LIGASE FAMILY MEMBER"/>
    <property type="match status" value="1"/>
</dbReference>
<evidence type="ECO:0000256" key="7">
    <source>
        <dbReference type="ARBA" id="ARBA00029731"/>
    </source>
</evidence>
<protein>
    <recommendedName>
        <fullName evidence="1">proline--tRNA ligase</fullName>
        <ecNumber evidence="1">6.1.1.15</ecNumber>
    </recommendedName>
    <alternativeName>
        <fullName evidence="7">Prolyl-tRNA synthetase</fullName>
    </alternativeName>
</protein>
<keyword evidence="4" id="KW-0067">ATP-binding</keyword>
<evidence type="ECO:0000256" key="2">
    <source>
        <dbReference type="ARBA" id="ARBA00022598"/>
    </source>
</evidence>
<dbReference type="Proteomes" id="UP001142055">
    <property type="component" value="Chromosome 2"/>
</dbReference>
<dbReference type="InterPro" id="IPR045864">
    <property type="entry name" value="aa-tRNA-synth_II/BPL/LPL"/>
</dbReference>
<dbReference type="EC" id="6.1.1.15" evidence="1"/>
<dbReference type="EMBL" id="JAPWDV010000002">
    <property type="protein sequence ID" value="KAJ6221134.1"/>
    <property type="molecule type" value="Genomic_DNA"/>
</dbReference>
<evidence type="ECO:0000313" key="10">
    <source>
        <dbReference type="EMBL" id="KAJ6221134.1"/>
    </source>
</evidence>
<evidence type="ECO:0000313" key="11">
    <source>
        <dbReference type="Proteomes" id="UP001142055"/>
    </source>
</evidence>
<evidence type="ECO:0000256" key="8">
    <source>
        <dbReference type="ARBA" id="ARBA00047671"/>
    </source>
</evidence>
<gene>
    <name evidence="10" type="ORF">RDWZM_006946</name>
</gene>
<evidence type="ECO:0000256" key="6">
    <source>
        <dbReference type="ARBA" id="ARBA00023146"/>
    </source>
</evidence>
<dbReference type="SUPFAM" id="SSF55681">
    <property type="entry name" value="Class II aaRS and biotin synthetases"/>
    <property type="match status" value="1"/>
</dbReference>
<dbReference type="AlphaFoldDB" id="A0A9Q0M976"/>
<dbReference type="InterPro" id="IPR036621">
    <property type="entry name" value="Anticodon-bd_dom_sf"/>
</dbReference>
<dbReference type="PANTHER" id="PTHR42753:SF10">
    <property type="entry name" value="PROLINE--TRNA LIGASE, MITOCHONDRIAL-RELATED"/>
    <property type="match status" value="1"/>
</dbReference>
<evidence type="ECO:0000259" key="9">
    <source>
        <dbReference type="PROSITE" id="PS50862"/>
    </source>
</evidence>
<dbReference type="PROSITE" id="PS50862">
    <property type="entry name" value="AA_TRNA_LIGASE_II"/>
    <property type="match status" value="1"/>
</dbReference>
<dbReference type="InterPro" id="IPR002314">
    <property type="entry name" value="aa-tRNA-synt_IIb"/>
</dbReference>
<dbReference type="GO" id="GO:0006433">
    <property type="term" value="P:prolyl-tRNA aminoacylation"/>
    <property type="evidence" value="ECO:0007669"/>
    <property type="project" value="InterPro"/>
</dbReference>
<accession>A0A9Q0M976</accession>
<evidence type="ECO:0000256" key="5">
    <source>
        <dbReference type="ARBA" id="ARBA00022917"/>
    </source>
</evidence>
<dbReference type="GO" id="GO:0005524">
    <property type="term" value="F:ATP binding"/>
    <property type="evidence" value="ECO:0007669"/>
    <property type="project" value="UniProtKB-KW"/>
</dbReference>
<dbReference type="Gene3D" id="3.30.930.10">
    <property type="entry name" value="Bira Bifunctional Protein, Domain 2"/>
    <property type="match status" value="1"/>
</dbReference>
<keyword evidence="2" id="KW-0436">Ligase</keyword>
<dbReference type="GO" id="GO:0005739">
    <property type="term" value="C:mitochondrion"/>
    <property type="evidence" value="ECO:0007669"/>
    <property type="project" value="TreeGrafter"/>
</dbReference>
<dbReference type="SUPFAM" id="SSF52954">
    <property type="entry name" value="Class II aaRS ABD-related"/>
    <property type="match status" value="1"/>
</dbReference>
<comment type="caution">
    <text evidence="10">The sequence shown here is derived from an EMBL/GenBank/DDBJ whole genome shotgun (WGS) entry which is preliminary data.</text>
</comment>
<dbReference type="InterPro" id="IPR050062">
    <property type="entry name" value="Pro-tRNA_synthetase"/>
</dbReference>
<dbReference type="GO" id="GO:0004827">
    <property type="term" value="F:proline-tRNA ligase activity"/>
    <property type="evidence" value="ECO:0007669"/>
    <property type="project" value="UniProtKB-EC"/>
</dbReference>
<dbReference type="Gene3D" id="3.40.50.800">
    <property type="entry name" value="Anticodon-binding domain"/>
    <property type="match status" value="1"/>
</dbReference>
<dbReference type="InterPro" id="IPR004154">
    <property type="entry name" value="Anticodon-bd"/>
</dbReference>
<dbReference type="OMA" id="EICGHQE"/>
<organism evidence="10 11">
    <name type="scientific">Blomia tropicalis</name>
    <name type="common">Mite</name>
    <dbReference type="NCBI Taxonomy" id="40697"/>
    <lineage>
        <taxon>Eukaryota</taxon>
        <taxon>Metazoa</taxon>
        <taxon>Ecdysozoa</taxon>
        <taxon>Arthropoda</taxon>
        <taxon>Chelicerata</taxon>
        <taxon>Arachnida</taxon>
        <taxon>Acari</taxon>
        <taxon>Acariformes</taxon>
        <taxon>Sarcoptiformes</taxon>
        <taxon>Astigmata</taxon>
        <taxon>Glycyphagoidea</taxon>
        <taxon>Echimyopodidae</taxon>
        <taxon>Blomia</taxon>
    </lineage>
</organism>
<evidence type="ECO:0000256" key="1">
    <source>
        <dbReference type="ARBA" id="ARBA00012831"/>
    </source>
</evidence>